<dbReference type="PROSITE" id="PS00300">
    <property type="entry name" value="SRP54"/>
    <property type="match status" value="1"/>
</dbReference>
<dbReference type="EMBL" id="CAFBNS010000150">
    <property type="protein sequence ID" value="CAB4964591.1"/>
    <property type="molecule type" value="Genomic_DNA"/>
</dbReference>
<dbReference type="SMART" id="SM00962">
    <property type="entry name" value="SRP54"/>
    <property type="match status" value="1"/>
</dbReference>
<feature type="compositionally biased region" description="Low complexity" evidence="9">
    <location>
        <begin position="459"/>
        <end position="468"/>
    </location>
</feature>
<evidence type="ECO:0000256" key="3">
    <source>
        <dbReference type="ARBA" id="ARBA00022801"/>
    </source>
</evidence>
<dbReference type="SUPFAM" id="SSF52540">
    <property type="entry name" value="P-loop containing nucleoside triphosphate hydrolases"/>
    <property type="match status" value="1"/>
</dbReference>
<evidence type="ECO:0000256" key="8">
    <source>
        <dbReference type="ARBA" id="ARBA00035672"/>
    </source>
</evidence>
<keyword evidence="2" id="KW-0547">Nucleotide-binding</keyword>
<keyword evidence="6" id="KW-0733">Signal recognition particle</keyword>
<keyword evidence="4" id="KW-0694">RNA-binding</keyword>
<dbReference type="SMART" id="SM00382">
    <property type="entry name" value="AAA"/>
    <property type="match status" value="1"/>
</dbReference>
<evidence type="ECO:0000256" key="2">
    <source>
        <dbReference type="ARBA" id="ARBA00022741"/>
    </source>
</evidence>
<dbReference type="SUPFAM" id="SSF47446">
    <property type="entry name" value="Signal peptide-binding domain"/>
    <property type="match status" value="1"/>
</dbReference>
<dbReference type="EC" id="3.6.5.4" evidence="8"/>
<dbReference type="HAMAP" id="MF_00306">
    <property type="entry name" value="SRP54"/>
    <property type="match status" value="1"/>
</dbReference>
<accession>A0A6J7L964</accession>
<dbReference type="SMART" id="SM00963">
    <property type="entry name" value="SRP54_N"/>
    <property type="match status" value="1"/>
</dbReference>
<organism evidence="11">
    <name type="scientific">freshwater metagenome</name>
    <dbReference type="NCBI Taxonomy" id="449393"/>
    <lineage>
        <taxon>unclassified sequences</taxon>
        <taxon>metagenomes</taxon>
        <taxon>ecological metagenomes</taxon>
    </lineage>
</organism>
<feature type="domain" description="SRP54-type proteins GTP-binding" evidence="10">
    <location>
        <begin position="273"/>
        <end position="286"/>
    </location>
</feature>
<dbReference type="PANTHER" id="PTHR11564">
    <property type="entry name" value="SIGNAL RECOGNITION PARTICLE 54K PROTEIN SRP54"/>
    <property type="match status" value="1"/>
</dbReference>
<evidence type="ECO:0000256" key="6">
    <source>
        <dbReference type="ARBA" id="ARBA00023135"/>
    </source>
</evidence>
<evidence type="ECO:0000313" key="11">
    <source>
        <dbReference type="EMBL" id="CAB4964591.1"/>
    </source>
</evidence>
<dbReference type="InterPro" id="IPR003593">
    <property type="entry name" value="AAA+_ATPase"/>
</dbReference>
<reference evidence="11" key="1">
    <citation type="submission" date="2020-05" db="EMBL/GenBank/DDBJ databases">
        <authorList>
            <person name="Chiriac C."/>
            <person name="Salcher M."/>
            <person name="Ghai R."/>
            <person name="Kavagutti S V."/>
        </authorList>
    </citation>
    <scope>NUCLEOTIDE SEQUENCE</scope>
</reference>
<dbReference type="AlphaFoldDB" id="A0A6J7L964"/>
<dbReference type="PANTHER" id="PTHR11564:SF5">
    <property type="entry name" value="SIGNAL RECOGNITION PARTICLE SUBUNIT SRP54"/>
    <property type="match status" value="1"/>
</dbReference>
<evidence type="ECO:0000256" key="4">
    <source>
        <dbReference type="ARBA" id="ARBA00022884"/>
    </source>
</evidence>
<dbReference type="Pfam" id="PF00448">
    <property type="entry name" value="SRP54"/>
    <property type="match status" value="1"/>
</dbReference>
<keyword evidence="3" id="KW-0378">Hydrolase</keyword>
<proteinExistence type="inferred from homology"/>
<dbReference type="GO" id="GO:0005786">
    <property type="term" value="C:signal recognition particle, endoplasmic reticulum targeting"/>
    <property type="evidence" value="ECO:0007669"/>
    <property type="project" value="UniProtKB-KW"/>
</dbReference>
<feature type="region of interest" description="Disordered" evidence="9">
    <location>
        <begin position="459"/>
        <end position="496"/>
    </location>
</feature>
<dbReference type="Pfam" id="PF02978">
    <property type="entry name" value="SRP_SPB"/>
    <property type="match status" value="1"/>
</dbReference>
<dbReference type="GO" id="GO:0006614">
    <property type="term" value="P:SRP-dependent cotranslational protein targeting to membrane"/>
    <property type="evidence" value="ECO:0007669"/>
    <property type="project" value="InterPro"/>
</dbReference>
<evidence type="ECO:0000259" key="10">
    <source>
        <dbReference type="PROSITE" id="PS00300"/>
    </source>
</evidence>
<gene>
    <name evidence="11" type="ORF">UFOPK3874_00806</name>
</gene>
<dbReference type="NCBIfam" id="TIGR00959">
    <property type="entry name" value="ffh"/>
    <property type="match status" value="1"/>
</dbReference>
<keyword evidence="5" id="KW-0342">GTP-binding</keyword>
<dbReference type="InterPro" id="IPR000897">
    <property type="entry name" value="SRP54_GTPase_dom"/>
</dbReference>
<dbReference type="Gene3D" id="3.40.50.300">
    <property type="entry name" value="P-loop containing nucleotide triphosphate hydrolases"/>
    <property type="match status" value="1"/>
</dbReference>
<dbReference type="InterPro" id="IPR027417">
    <property type="entry name" value="P-loop_NTPase"/>
</dbReference>
<name>A0A6J7L964_9ZZZZ</name>
<dbReference type="CDD" id="cd18539">
    <property type="entry name" value="SRP_G"/>
    <property type="match status" value="1"/>
</dbReference>
<evidence type="ECO:0000256" key="5">
    <source>
        <dbReference type="ARBA" id="ARBA00023134"/>
    </source>
</evidence>
<dbReference type="GO" id="GO:0008312">
    <property type="term" value="F:7S RNA binding"/>
    <property type="evidence" value="ECO:0007669"/>
    <property type="project" value="InterPro"/>
</dbReference>
<dbReference type="InterPro" id="IPR022941">
    <property type="entry name" value="SRP54"/>
</dbReference>
<dbReference type="InterPro" id="IPR036891">
    <property type="entry name" value="Signal_recog_part_SRP54_M_sf"/>
</dbReference>
<keyword evidence="7" id="KW-0687">Ribonucleoprotein</keyword>
<evidence type="ECO:0000256" key="1">
    <source>
        <dbReference type="ARBA" id="ARBA00005450"/>
    </source>
</evidence>
<protein>
    <recommendedName>
        <fullName evidence="8">signal-recognition-particle GTPase</fullName>
        <ecNumber evidence="8">3.6.5.4</ecNumber>
    </recommendedName>
</protein>
<dbReference type="Gene3D" id="1.20.120.140">
    <property type="entry name" value="Signal recognition particle SRP54, nucleotide-binding domain"/>
    <property type="match status" value="1"/>
</dbReference>
<sequence length="496" mass="52559">MFDSLSAKFASAFSSLRSKGRIKEGDLEDILAEIRTALLDSDVSLEVADSFISKVDSRARIALPELNKSTNPSQAIFEIVNSELTAILGGSARRIRFAKKPPTVILLTGLQGAGKTSLAGKLAKYLKDQGDTPLLVASDLQRPNAVTQLQVVGESVGVPVFAPEPGNGVGDPIVVTKAGLKFAEDKLHNVVIVDTAGRLGVDAELMQQAAKIRDAINPDEILFVVDAMIGQDAVRTAVAFQEGVGFDGVVLTKIDGDARGGAALSITQVTGKPIMFASTGEKIGDFDLFYPERMASRILGMGDIATLAETAKGAFDSDTAAKLETKFASGEDFTLDDFLSQLEAMKKMGSMTKLLGMLPGANSGAMKKQLEQFDESELVRTQAIVQSMTPLERRDPKVLNGSRRSRIAKGSGRAVSEVNSLMERFSGAQKMMKAMRSGKGMPQLPGMTGMTGMSGMAGMAGMPGMPGMPKAPVKNQPPKKKSKSGNPAKRAQEEGN</sequence>
<dbReference type="InterPro" id="IPR013822">
    <property type="entry name" value="Signal_recog_particl_SRP54_hlx"/>
</dbReference>
<evidence type="ECO:0000256" key="7">
    <source>
        <dbReference type="ARBA" id="ARBA00023274"/>
    </source>
</evidence>
<evidence type="ECO:0000256" key="9">
    <source>
        <dbReference type="SAM" id="MobiDB-lite"/>
    </source>
</evidence>
<comment type="similarity">
    <text evidence="1">Belongs to the GTP-binding SRP family. SRP54 subfamily.</text>
</comment>
<dbReference type="InterPro" id="IPR042101">
    <property type="entry name" value="SRP54_N_sf"/>
</dbReference>
<dbReference type="Gene3D" id="1.10.260.30">
    <property type="entry name" value="Signal recognition particle, SRP54 subunit, M-domain"/>
    <property type="match status" value="1"/>
</dbReference>
<dbReference type="GO" id="GO:0005525">
    <property type="term" value="F:GTP binding"/>
    <property type="evidence" value="ECO:0007669"/>
    <property type="project" value="UniProtKB-KW"/>
</dbReference>
<dbReference type="InterPro" id="IPR004125">
    <property type="entry name" value="Signal_recog_particle_SRP54_M"/>
</dbReference>
<dbReference type="Pfam" id="PF02881">
    <property type="entry name" value="SRP54_N"/>
    <property type="match status" value="1"/>
</dbReference>
<dbReference type="InterPro" id="IPR004780">
    <property type="entry name" value="SRP"/>
</dbReference>
<dbReference type="GO" id="GO:0003924">
    <property type="term" value="F:GTPase activity"/>
    <property type="evidence" value="ECO:0007669"/>
    <property type="project" value="InterPro"/>
</dbReference>